<dbReference type="AlphaFoldDB" id="A0A0K2T3P1"/>
<accession>A0A0K2T3P1</accession>
<reference evidence="1" key="1">
    <citation type="submission" date="2014-05" db="EMBL/GenBank/DDBJ databases">
        <authorList>
            <person name="Chronopoulou M."/>
        </authorList>
    </citation>
    <scope>NUCLEOTIDE SEQUENCE</scope>
    <source>
        <tissue evidence="1">Whole organism</tissue>
    </source>
</reference>
<dbReference type="EMBL" id="HACA01003338">
    <property type="protein sequence ID" value="CDW20699.1"/>
    <property type="molecule type" value="Transcribed_RNA"/>
</dbReference>
<sequence>MLCSLVSVWWLERAEPCAFVFISGVHHSLIILEKKLFYFQSLYQCCFECFKLSLSVSSSDCIVPCINSLF</sequence>
<organism evidence="1">
    <name type="scientific">Lepeophtheirus salmonis</name>
    <name type="common">Salmon louse</name>
    <name type="synonym">Caligus salmonis</name>
    <dbReference type="NCBI Taxonomy" id="72036"/>
    <lineage>
        <taxon>Eukaryota</taxon>
        <taxon>Metazoa</taxon>
        <taxon>Ecdysozoa</taxon>
        <taxon>Arthropoda</taxon>
        <taxon>Crustacea</taxon>
        <taxon>Multicrustacea</taxon>
        <taxon>Hexanauplia</taxon>
        <taxon>Copepoda</taxon>
        <taxon>Siphonostomatoida</taxon>
        <taxon>Caligidae</taxon>
        <taxon>Lepeophtheirus</taxon>
    </lineage>
</organism>
<proteinExistence type="predicted"/>
<protein>
    <submittedName>
        <fullName evidence="1">Uncharacterized protein</fullName>
    </submittedName>
</protein>
<evidence type="ECO:0000313" key="1">
    <source>
        <dbReference type="EMBL" id="CDW20699.1"/>
    </source>
</evidence>
<name>A0A0K2T3P1_LEPSM</name>